<feature type="compositionally biased region" description="Basic residues" evidence="8">
    <location>
        <begin position="11"/>
        <end position="21"/>
    </location>
</feature>
<dbReference type="STRING" id="1122997.GCA_000425285_00856"/>
<comment type="similarity">
    <text evidence="1 7">Belongs to the universal ribosomal protein uL18 family.</text>
</comment>
<reference evidence="12" key="1">
    <citation type="submission" date="2017-12" db="EMBL/GenBank/DDBJ databases">
        <title>Whole genome sequencing of Acidipropionibacterium jensenii strains JS279 and JS280.</title>
        <authorList>
            <person name="Deptula P."/>
            <person name="Laine P."/>
            <person name="Smolander O.-P."/>
            <person name="Paulin L."/>
            <person name="Auvinen P."/>
            <person name="Varmanen P."/>
        </authorList>
    </citation>
    <scope>NUCLEOTIDE SEQUENCE [LARGE SCALE GENOMIC DNA]</scope>
    <source>
        <strain evidence="12">JS280</strain>
    </source>
</reference>
<keyword evidence="3 7" id="KW-0694">RNA-binding</keyword>
<dbReference type="GO" id="GO:0022625">
    <property type="term" value="C:cytosolic large ribosomal subunit"/>
    <property type="evidence" value="ECO:0007669"/>
    <property type="project" value="TreeGrafter"/>
</dbReference>
<dbReference type="GO" id="GO:0003735">
    <property type="term" value="F:structural constituent of ribosome"/>
    <property type="evidence" value="ECO:0007669"/>
    <property type="project" value="InterPro"/>
</dbReference>
<dbReference type="InterPro" id="IPR004389">
    <property type="entry name" value="Ribosomal_uL18_bac-type"/>
</dbReference>
<dbReference type="SUPFAM" id="SSF53137">
    <property type="entry name" value="Translational machinery components"/>
    <property type="match status" value="1"/>
</dbReference>
<reference evidence="9" key="3">
    <citation type="journal article" date="2019" name="Microorganisms">
        <title>Red-Brown Pigmentation of Acidipropionibacterium jensenii Is Tied to Haemolytic Activity and cyl-Like Gene Cluster.</title>
        <authorList>
            <person name="Deptula P."/>
            <person name="Loivamaa I."/>
            <person name="Smolander O.P."/>
            <person name="Laine P."/>
            <person name="Roberts R.J."/>
            <person name="Piironen V."/>
            <person name="Paulin L."/>
            <person name="Savijoki K."/>
            <person name="Auvinen P."/>
            <person name="Varmanen P."/>
        </authorList>
    </citation>
    <scope>NUCLEOTIDE SEQUENCE</scope>
    <source>
        <strain evidence="9">JS280</strain>
    </source>
</reference>
<dbReference type="InterPro" id="IPR057268">
    <property type="entry name" value="Ribosomal_L18"/>
</dbReference>
<dbReference type="GeneID" id="82885019"/>
<evidence type="ECO:0000256" key="8">
    <source>
        <dbReference type="SAM" id="MobiDB-lite"/>
    </source>
</evidence>
<evidence type="ECO:0000256" key="2">
    <source>
        <dbReference type="ARBA" id="ARBA00022730"/>
    </source>
</evidence>
<comment type="function">
    <text evidence="7">This is one of the proteins that bind and probably mediate the attachment of the 5S RNA into the large ribosomal subunit, where it forms part of the central protuberance.</text>
</comment>
<comment type="subunit">
    <text evidence="7">Part of the 50S ribosomal subunit; part of the 5S rRNA/L5/L18/L25 subcomplex. Contacts the 5S and 23S rRNAs.</text>
</comment>
<dbReference type="AlphaFoldDB" id="A0A3Q9URK1"/>
<reference evidence="10 11" key="2">
    <citation type="submission" date="2018-12" db="EMBL/GenBank/DDBJ databases">
        <authorList>
            <consortium name="Pathogen Informatics"/>
        </authorList>
    </citation>
    <scope>NUCLEOTIDE SEQUENCE [LARGE SCALE GENOMIC DNA]</scope>
    <source>
        <strain evidence="10 11">NCTC13652</strain>
    </source>
</reference>
<keyword evidence="11" id="KW-1185">Reference proteome</keyword>
<keyword evidence="2 7" id="KW-0699">rRNA-binding</keyword>
<keyword evidence="5 7" id="KW-0687">Ribonucleoprotein</keyword>
<dbReference type="OrthoDB" id="9810939at2"/>
<protein>
    <recommendedName>
        <fullName evidence="6 7">Large ribosomal subunit protein uL18</fullName>
    </recommendedName>
</protein>
<sequence length="127" mass="13679">MAVSLKSGKNLTKRAASRARRQIRGRKKIYGSVERPRMVVTRSSKHVFVQVIDDVAGHTLASASSMEADVRALDGDKTARATKVGTLIGERAKEAGIDKVVFDKAGNQYHGRIAALADAAREAGLDF</sequence>
<dbReference type="Gene3D" id="3.30.420.100">
    <property type="match status" value="1"/>
</dbReference>
<dbReference type="CDD" id="cd00432">
    <property type="entry name" value="Ribosomal_L18_L5e"/>
    <property type="match status" value="1"/>
</dbReference>
<dbReference type="PANTHER" id="PTHR12899">
    <property type="entry name" value="39S RIBOSOMAL PROTEIN L18, MITOCHONDRIAL"/>
    <property type="match status" value="1"/>
</dbReference>
<organism evidence="10 11">
    <name type="scientific">Acidipropionibacterium jensenii</name>
    <dbReference type="NCBI Taxonomy" id="1749"/>
    <lineage>
        <taxon>Bacteria</taxon>
        <taxon>Bacillati</taxon>
        <taxon>Actinomycetota</taxon>
        <taxon>Actinomycetes</taxon>
        <taxon>Propionibacteriales</taxon>
        <taxon>Propionibacteriaceae</taxon>
        <taxon>Acidipropionibacterium</taxon>
    </lineage>
</organism>
<proteinExistence type="inferred from homology"/>
<dbReference type="EMBL" id="CP025570">
    <property type="protein sequence ID" value="AZZ38906.1"/>
    <property type="molecule type" value="Genomic_DNA"/>
</dbReference>
<feature type="region of interest" description="Disordered" evidence="8">
    <location>
        <begin position="1"/>
        <end position="21"/>
    </location>
</feature>
<evidence type="ECO:0000313" key="11">
    <source>
        <dbReference type="Proteomes" id="UP000277858"/>
    </source>
</evidence>
<dbReference type="GO" id="GO:0006412">
    <property type="term" value="P:translation"/>
    <property type="evidence" value="ECO:0007669"/>
    <property type="project" value="UniProtKB-UniRule"/>
</dbReference>
<dbReference type="Proteomes" id="UP000285875">
    <property type="component" value="Chromosome"/>
</dbReference>
<dbReference type="KEGG" id="aji:C0Z10_03130"/>
<evidence type="ECO:0000256" key="4">
    <source>
        <dbReference type="ARBA" id="ARBA00022980"/>
    </source>
</evidence>
<dbReference type="HAMAP" id="MF_01337_B">
    <property type="entry name" value="Ribosomal_uL18_B"/>
    <property type="match status" value="1"/>
</dbReference>
<evidence type="ECO:0000313" key="12">
    <source>
        <dbReference type="Proteomes" id="UP000285875"/>
    </source>
</evidence>
<dbReference type="Pfam" id="PF00861">
    <property type="entry name" value="Ribosomal_L18p"/>
    <property type="match status" value="1"/>
</dbReference>
<evidence type="ECO:0000313" key="10">
    <source>
        <dbReference type="EMBL" id="VEI04035.1"/>
    </source>
</evidence>
<evidence type="ECO:0000256" key="7">
    <source>
        <dbReference type="HAMAP-Rule" id="MF_01337"/>
    </source>
</evidence>
<dbReference type="GO" id="GO:0008097">
    <property type="term" value="F:5S rRNA binding"/>
    <property type="evidence" value="ECO:0007669"/>
    <property type="project" value="TreeGrafter"/>
</dbReference>
<evidence type="ECO:0000313" key="9">
    <source>
        <dbReference type="EMBL" id="AZZ38906.1"/>
    </source>
</evidence>
<evidence type="ECO:0000256" key="1">
    <source>
        <dbReference type="ARBA" id="ARBA00007116"/>
    </source>
</evidence>
<dbReference type="RefSeq" id="WP_028702602.1">
    <property type="nucleotide sequence ID" value="NZ_CP025570.1"/>
</dbReference>
<evidence type="ECO:0000256" key="5">
    <source>
        <dbReference type="ARBA" id="ARBA00023274"/>
    </source>
</evidence>
<keyword evidence="4 7" id="KW-0689">Ribosomal protein</keyword>
<dbReference type="InterPro" id="IPR005484">
    <property type="entry name" value="Ribosomal_uL18_bac/plant/anim"/>
</dbReference>
<dbReference type="NCBIfam" id="TIGR00060">
    <property type="entry name" value="L18_bact"/>
    <property type="match status" value="1"/>
</dbReference>
<accession>A0A3Q9URK1</accession>
<dbReference type="FunFam" id="3.30.420.100:FF:000001">
    <property type="entry name" value="50S ribosomal protein L18"/>
    <property type="match status" value="1"/>
</dbReference>
<dbReference type="PANTHER" id="PTHR12899:SF3">
    <property type="entry name" value="LARGE RIBOSOMAL SUBUNIT PROTEIN UL18M"/>
    <property type="match status" value="1"/>
</dbReference>
<evidence type="ECO:0000256" key="6">
    <source>
        <dbReference type="ARBA" id="ARBA00035197"/>
    </source>
</evidence>
<dbReference type="EMBL" id="LR134473">
    <property type="protein sequence ID" value="VEI04035.1"/>
    <property type="molecule type" value="Genomic_DNA"/>
</dbReference>
<name>A0A3Q9URK1_9ACTN</name>
<dbReference type="Proteomes" id="UP000277858">
    <property type="component" value="Chromosome"/>
</dbReference>
<gene>
    <name evidence="7 10" type="primary">rplR</name>
    <name evidence="9" type="ORF">C0Z10_03130</name>
    <name evidence="10" type="ORF">NCTC13652_02258</name>
</gene>
<evidence type="ECO:0000256" key="3">
    <source>
        <dbReference type="ARBA" id="ARBA00022884"/>
    </source>
</evidence>